<dbReference type="RefSeq" id="XP_003145883.1">
    <property type="nucleotide sequence ID" value="XM_003145835.1"/>
</dbReference>
<dbReference type="CTD" id="9947752"/>
<dbReference type="GeneID" id="9947752"/>
<dbReference type="AlphaFoldDB" id="A0A1S0TQ92"/>
<sequence length="54" mass="6107">ANKSKFFDPSTYTHTYTHIYTHISTHAHIHTHTNLVILHILDPPAPTIIGSMLT</sequence>
<reference evidence="1" key="1">
    <citation type="submission" date="2012-04" db="EMBL/GenBank/DDBJ databases">
        <title>The Genome Sequence of Loa loa.</title>
        <authorList>
            <consortium name="The Broad Institute Genome Sequencing Platform"/>
            <consortium name="Broad Institute Genome Sequencing Center for Infectious Disease"/>
            <person name="Nutman T.B."/>
            <person name="Fink D.L."/>
            <person name="Russ C."/>
            <person name="Young S."/>
            <person name="Zeng Q."/>
            <person name="Gargeya S."/>
            <person name="Alvarado L."/>
            <person name="Berlin A."/>
            <person name="Chapman S.B."/>
            <person name="Chen Z."/>
            <person name="Freedman E."/>
            <person name="Gellesch M."/>
            <person name="Goldberg J."/>
            <person name="Griggs A."/>
            <person name="Gujja S."/>
            <person name="Heilman E.R."/>
            <person name="Heiman D."/>
            <person name="Howarth C."/>
            <person name="Mehta T."/>
            <person name="Neiman D."/>
            <person name="Pearson M."/>
            <person name="Roberts A."/>
            <person name="Saif S."/>
            <person name="Shea T."/>
            <person name="Shenoy N."/>
            <person name="Sisk P."/>
            <person name="Stolte C."/>
            <person name="Sykes S."/>
            <person name="White J."/>
            <person name="Yandava C."/>
            <person name="Haas B."/>
            <person name="Henn M.R."/>
            <person name="Nusbaum C."/>
            <person name="Birren B."/>
        </authorList>
    </citation>
    <scope>NUCLEOTIDE SEQUENCE [LARGE SCALE GENOMIC DNA]</scope>
</reference>
<evidence type="ECO:0000313" key="1">
    <source>
        <dbReference type="EMBL" id="EFO18186.1"/>
    </source>
</evidence>
<proteinExistence type="predicted"/>
<feature type="non-terminal residue" evidence="1">
    <location>
        <position position="1"/>
    </location>
</feature>
<dbReference type="KEGG" id="loa:LOAG_10308"/>
<name>A0A1S0TQ92_LOALO</name>
<accession>A0A1S0TQ92</accession>
<protein>
    <submittedName>
        <fullName evidence="1">Uncharacterized protein</fullName>
    </submittedName>
</protein>
<organism evidence="1">
    <name type="scientific">Loa loa</name>
    <name type="common">Eye worm</name>
    <name type="synonym">Filaria loa</name>
    <dbReference type="NCBI Taxonomy" id="7209"/>
    <lineage>
        <taxon>Eukaryota</taxon>
        <taxon>Metazoa</taxon>
        <taxon>Ecdysozoa</taxon>
        <taxon>Nematoda</taxon>
        <taxon>Chromadorea</taxon>
        <taxon>Rhabditida</taxon>
        <taxon>Spirurina</taxon>
        <taxon>Spiruromorpha</taxon>
        <taxon>Filarioidea</taxon>
        <taxon>Onchocercidae</taxon>
        <taxon>Loa</taxon>
    </lineage>
</organism>
<gene>
    <name evidence="1" type="ORF">LOAG_10308</name>
</gene>
<dbReference type="InParanoid" id="A0A1S0TQ92"/>
<dbReference type="EMBL" id="JH712073">
    <property type="protein sequence ID" value="EFO18186.1"/>
    <property type="molecule type" value="Genomic_DNA"/>
</dbReference>